<gene>
    <name evidence="1" type="ORF">EEQ99_02015</name>
</gene>
<sequence length="139" mass="16201">MNHEFRPGEVITYPYLWAWQQQRGETEWRKQRPVCVIIAIRSASDGNTHLALLAITTQPPPSGRAALEIPDIERRRAGLGDLKQSWIVVDEYNYDIVERSWYIEPHQEVLGRFSKSFVMKIAVMFANARGRSERVNRFD</sequence>
<organism evidence="1 2">
    <name type="scientific">Rhizobium anhuiense</name>
    <dbReference type="NCBI Taxonomy" id="1184720"/>
    <lineage>
        <taxon>Bacteria</taxon>
        <taxon>Pseudomonadati</taxon>
        <taxon>Pseudomonadota</taxon>
        <taxon>Alphaproteobacteria</taxon>
        <taxon>Hyphomicrobiales</taxon>
        <taxon>Rhizobiaceae</taxon>
        <taxon>Rhizobium/Agrobacterium group</taxon>
        <taxon>Rhizobium</taxon>
    </lineage>
</organism>
<proteinExistence type="predicted"/>
<dbReference type="EMBL" id="RIBW01000001">
    <property type="protein sequence ID" value="RUM04360.1"/>
    <property type="molecule type" value="Genomic_DNA"/>
</dbReference>
<evidence type="ECO:0000313" key="1">
    <source>
        <dbReference type="EMBL" id="RUM04360.1"/>
    </source>
</evidence>
<dbReference type="Proteomes" id="UP000273611">
    <property type="component" value="Unassembled WGS sequence"/>
</dbReference>
<name>A0A432NXL2_9HYPH</name>
<evidence type="ECO:0000313" key="2">
    <source>
        <dbReference type="Proteomes" id="UP000273611"/>
    </source>
</evidence>
<reference evidence="1 2" key="1">
    <citation type="journal article" date="2015" name="Int. J. Syst. Evol. Microbiol.">
        <title>Rhizobium anhuiense sp. nov., isolated from effective nodules of Vicia faba and Pisum sativum.</title>
        <authorList>
            <person name="Zhang Y.J."/>
            <person name="Zheng W.T."/>
            <person name="Everall I."/>
            <person name="Young J.P."/>
            <person name="Zhang X.X."/>
            <person name="Tian C.F."/>
            <person name="Sui X.H."/>
            <person name="Wang E.T."/>
            <person name="Chen W.X."/>
        </authorList>
    </citation>
    <scope>NUCLEOTIDE SEQUENCE [LARGE SCALE GENOMIC DNA]</scope>
    <source>
        <strain evidence="1 2">CCBAU 23252</strain>
    </source>
</reference>
<dbReference type="RefSeq" id="WP_127430147.1">
    <property type="nucleotide sequence ID" value="NZ_BMFI01000003.1"/>
</dbReference>
<comment type="caution">
    <text evidence="1">The sequence shown here is derived from an EMBL/GenBank/DDBJ whole genome shotgun (WGS) entry which is preliminary data.</text>
</comment>
<protein>
    <recommendedName>
        <fullName evidence="3">Type II toxin-antitoxin system PemK/MazF family toxin</fullName>
    </recommendedName>
</protein>
<evidence type="ECO:0008006" key="3">
    <source>
        <dbReference type="Google" id="ProtNLM"/>
    </source>
</evidence>
<accession>A0A432NXL2</accession>
<dbReference type="AlphaFoldDB" id="A0A432NXL2"/>